<evidence type="ECO:0000313" key="1">
    <source>
        <dbReference type="EMBL" id="KAJ3480447.1"/>
    </source>
</evidence>
<keyword evidence="2" id="KW-1185">Reference proteome</keyword>
<dbReference type="EMBL" id="JANAKD010001347">
    <property type="protein sequence ID" value="KAJ3480447.1"/>
    <property type="molecule type" value="Genomic_DNA"/>
</dbReference>
<protein>
    <submittedName>
        <fullName evidence="1">Uncharacterized protein</fullName>
    </submittedName>
</protein>
<gene>
    <name evidence="1" type="ORF">NLG97_g8072</name>
</gene>
<organism evidence="1 2">
    <name type="scientific">Lecanicillium saksenae</name>
    <dbReference type="NCBI Taxonomy" id="468837"/>
    <lineage>
        <taxon>Eukaryota</taxon>
        <taxon>Fungi</taxon>
        <taxon>Dikarya</taxon>
        <taxon>Ascomycota</taxon>
        <taxon>Pezizomycotina</taxon>
        <taxon>Sordariomycetes</taxon>
        <taxon>Hypocreomycetidae</taxon>
        <taxon>Hypocreales</taxon>
        <taxon>Cordycipitaceae</taxon>
        <taxon>Lecanicillium</taxon>
    </lineage>
</organism>
<sequence>MVDYLYTGSYKVDLKDNEGNSAVPEAIFPLVFHSEMFMLADKYLVKNLKLLSEKHFRDAVSSMNDVGDLLSAVPKLYDLPTAVALPLQKVLNDTIKDRMASRPYAASAEESMTEISEHTPEFFVTFFRSLWKDAFPVKRPCASSNCAELSSVEIVK</sequence>
<accession>A0ACC1QLW9</accession>
<name>A0ACC1QLW9_9HYPO</name>
<comment type="caution">
    <text evidence="1">The sequence shown here is derived from an EMBL/GenBank/DDBJ whole genome shotgun (WGS) entry which is preliminary data.</text>
</comment>
<dbReference type="Proteomes" id="UP001148737">
    <property type="component" value="Unassembled WGS sequence"/>
</dbReference>
<reference evidence="1" key="1">
    <citation type="submission" date="2022-07" db="EMBL/GenBank/DDBJ databases">
        <title>Genome Sequence of Lecanicillium saksenae.</title>
        <authorList>
            <person name="Buettner E."/>
        </authorList>
    </citation>
    <scope>NUCLEOTIDE SEQUENCE</scope>
    <source>
        <strain evidence="1">VT-O1</strain>
    </source>
</reference>
<evidence type="ECO:0000313" key="2">
    <source>
        <dbReference type="Proteomes" id="UP001148737"/>
    </source>
</evidence>
<proteinExistence type="predicted"/>